<evidence type="ECO:0000256" key="6">
    <source>
        <dbReference type="SAM" id="Phobius"/>
    </source>
</evidence>
<evidence type="ECO:0000313" key="8">
    <source>
        <dbReference type="EMBL" id="MCO6045121.1"/>
    </source>
</evidence>
<evidence type="ECO:0000313" key="9">
    <source>
        <dbReference type="Proteomes" id="UP001155241"/>
    </source>
</evidence>
<feature type="domain" description="Yip1" evidence="7">
    <location>
        <begin position="47"/>
        <end position="243"/>
    </location>
</feature>
<feature type="transmembrane region" description="Helical" evidence="6">
    <location>
        <begin position="98"/>
        <end position="120"/>
    </location>
</feature>
<evidence type="ECO:0000256" key="5">
    <source>
        <dbReference type="SAM" id="MobiDB-lite"/>
    </source>
</evidence>
<keyword evidence="4 6" id="KW-0472">Membrane</keyword>
<evidence type="ECO:0000256" key="1">
    <source>
        <dbReference type="ARBA" id="ARBA00004141"/>
    </source>
</evidence>
<feature type="region of interest" description="Disordered" evidence="5">
    <location>
        <begin position="1"/>
        <end position="23"/>
    </location>
</feature>
<feature type="transmembrane region" description="Helical" evidence="6">
    <location>
        <begin position="182"/>
        <end position="205"/>
    </location>
</feature>
<protein>
    <submittedName>
        <fullName evidence="8">YIP1 family protein</fullName>
    </submittedName>
</protein>
<evidence type="ECO:0000256" key="2">
    <source>
        <dbReference type="ARBA" id="ARBA00022692"/>
    </source>
</evidence>
<organism evidence="8 9">
    <name type="scientific">Aeoliella straminimaris</name>
    <dbReference type="NCBI Taxonomy" id="2954799"/>
    <lineage>
        <taxon>Bacteria</taxon>
        <taxon>Pseudomonadati</taxon>
        <taxon>Planctomycetota</taxon>
        <taxon>Planctomycetia</taxon>
        <taxon>Pirellulales</taxon>
        <taxon>Lacipirellulaceae</taxon>
        <taxon>Aeoliella</taxon>
    </lineage>
</organism>
<dbReference type="AlphaFoldDB" id="A0A9X2FHN5"/>
<comment type="caution">
    <text evidence="8">The sequence shown here is derived from an EMBL/GenBank/DDBJ whole genome shotgun (WGS) entry which is preliminary data.</text>
</comment>
<accession>A0A9X2FHN5</accession>
<keyword evidence="3 6" id="KW-1133">Transmembrane helix</keyword>
<keyword evidence="2 6" id="KW-0812">Transmembrane</keyword>
<comment type="subcellular location">
    <subcellularLocation>
        <location evidence="1">Membrane</location>
        <topology evidence="1">Multi-pass membrane protein</topology>
    </subcellularLocation>
</comment>
<keyword evidence="9" id="KW-1185">Reference proteome</keyword>
<feature type="transmembrane region" description="Helical" evidence="6">
    <location>
        <begin position="67"/>
        <end position="86"/>
    </location>
</feature>
<feature type="transmembrane region" description="Helical" evidence="6">
    <location>
        <begin position="225"/>
        <end position="258"/>
    </location>
</feature>
<dbReference type="RefSeq" id="WP_252853232.1">
    <property type="nucleotide sequence ID" value="NZ_JAMXLR010000051.1"/>
</dbReference>
<proteinExistence type="predicted"/>
<name>A0A9X2FHN5_9BACT</name>
<reference evidence="8" key="1">
    <citation type="submission" date="2022-06" db="EMBL/GenBank/DDBJ databases">
        <title>Aeoliella straminimaris, a novel planctomycete from sediments.</title>
        <authorList>
            <person name="Vitorino I.R."/>
            <person name="Lage O.M."/>
        </authorList>
    </citation>
    <scope>NUCLEOTIDE SEQUENCE</scope>
    <source>
        <strain evidence="8">ICT_H6.2</strain>
    </source>
</reference>
<dbReference type="EMBL" id="JAMXLR010000051">
    <property type="protein sequence ID" value="MCO6045121.1"/>
    <property type="molecule type" value="Genomic_DNA"/>
</dbReference>
<sequence>MANYPDEHGFPTPQDDFAASNPFASPTAQEADGYVTPPGEPLNPWISMWTKPRETVRQQLETDPQQYVLLLAILGGVAGAFDDANFMEGELMERLATLVGYIFGGAIGGVVWLYLFGWLVGMSGRAMGGVANAASVRTALAWSNIPMIWMLPLTLAIATTMAVMGADAFMDELRRVQDGVNVFDVSMLPIWFFALAAVYLVVWIWQIVISCKAVGEAHEFSAWGGLAALVLATLAVVAAVLVLVLVVVGILGAFGVGFF</sequence>
<feature type="transmembrane region" description="Helical" evidence="6">
    <location>
        <begin position="147"/>
        <end position="170"/>
    </location>
</feature>
<dbReference type="GO" id="GO:0016020">
    <property type="term" value="C:membrane"/>
    <property type="evidence" value="ECO:0007669"/>
    <property type="project" value="UniProtKB-SubCell"/>
</dbReference>
<evidence type="ECO:0000259" key="7">
    <source>
        <dbReference type="Pfam" id="PF04893"/>
    </source>
</evidence>
<evidence type="ECO:0000256" key="4">
    <source>
        <dbReference type="ARBA" id="ARBA00023136"/>
    </source>
</evidence>
<dbReference type="Pfam" id="PF04893">
    <property type="entry name" value="Yip1"/>
    <property type="match status" value="1"/>
</dbReference>
<dbReference type="InterPro" id="IPR006977">
    <property type="entry name" value="Yip1_dom"/>
</dbReference>
<evidence type="ECO:0000256" key="3">
    <source>
        <dbReference type="ARBA" id="ARBA00022989"/>
    </source>
</evidence>
<dbReference type="Proteomes" id="UP001155241">
    <property type="component" value="Unassembled WGS sequence"/>
</dbReference>
<gene>
    <name evidence="8" type="ORF">NG895_14515</name>
</gene>